<feature type="compositionally biased region" description="Basic and acidic residues" evidence="1">
    <location>
        <begin position="191"/>
        <end position="208"/>
    </location>
</feature>
<comment type="caution">
    <text evidence="2">The sequence shown here is derived from an EMBL/GenBank/DDBJ whole genome shotgun (WGS) entry which is preliminary data.</text>
</comment>
<protein>
    <submittedName>
        <fullName evidence="2">Uncharacterized protein</fullName>
    </submittedName>
</protein>
<proteinExistence type="predicted"/>
<feature type="region of interest" description="Disordered" evidence="1">
    <location>
        <begin position="229"/>
        <end position="278"/>
    </location>
</feature>
<dbReference type="AlphaFoldDB" id="N6UY92"/>
<dbReference type="EMBL" id="AQHN01000095">
    <property type="protein sequence ID" value="ENN83842.1"/>
    <property type="molecule type" value="Genomic_DNA"/>
</dbReference>
<reference evidence="2 3" key="1">
    <citation type="journal article" date="2012" name="BMC Genomics">
        <title>Genomic basis of broad host range and environmental adaptability of Rhizobium tropici CIAT 899 and Rhizobium sp. PRF 81 which are used in inoculants for common bean (Phaseolus vulgaris L.).</title>
        <authorList>
            <person name="Ormeno-Orrillo E."/>
            <person name="Menna P."/>
            <person name="Almeida L.G."/>
            <person name="Ollero F.J."/>
            <person name="Nicolas M.F."/>
            <person name="Pains Rodrigues E."/>
            <person name="Shigueyoshi Nakatani A."/>
            <person name="Silva Batista J.S."/>
            <person name="Oliveira Chueire L.M."/>
            <person name="Souza R.C."/>
            <person name="Ribeiro Vasconcelos A.T."/>
            <person name="Megias M."/>
            <person name="Hungria M."/>
            <person name="Martinez-Romero E."/>
        </authorList>
    </citation>
    <scope>NUCLEOTIDE SEQUENCE [LARGE SCALE GENOMIC DNA]</scope>
    <source>
        <strain evidence="2 3">PRF 81</strain>
        <plasmid evidence="2">pPRF81a</plasmid>
    </source>
</reference>
<geneLocation type="plasmid" evidence="2">
    <name>pPRF81a</name>
</geneLocation>
<accession>N6UY92</accession>
<name>N6UY92_9HYPH</name>
<keyword evidence="2" id="KW-0614">Plasmid</keyword>
<feature type="compositionally biased region" description="Basic and acidic residues" evidence="1">
    <location>
        <begin position="236"/>
        <end position="256"/>
    </location>
</feature>
<organism evidence="2 3">
    <name type="scientific">Rhizobium freirei PRF 81</name>
    <dbReference type="NCBI Taxonomy" id="363754"/>
    <lineage>
        <taxon>Bacteria</taxon>
        <taxon>Pseudomonadati</taxon>
        <taxon>Pseudomonadota</taxon>
        <taxon>Alphaproteobacteria</taxon>
        <taxon>Hyphomicrobiales</taxon>
        <taxon>Rhizobiaceae</taxon>
        <taxon>Rhizobium/Agrobacterium group</taxon>
        <taxon>Rhizobium</taxon>
    </lineage>
</organism>
<sequence>MAIAKAALSRSGSAHHPEGSSSALPAGGPWSPGSCGSHRWPCHESRLGSAGLRPVRGVESSWQEPSSDLDHGLIQQPHYAERQLMRHQSTFTAAFPQAAPGLFDFPAIAFSVGRFVNLLQLAAPGADQCSPGIEEIVGDRKPALVPDQLEAGRTATFGAQNEAARHRGITIVVLQLYHRAAVDAALGKQGRGGDPRTRHEVRGKSGEDVHRVDHAFQCKAATQIRILDPMPPGRAHWSDRGRKGTRHSDVPCRDDTCQPAKQRVAKRPHGVHDEETPRPGQLDDIGCLRCVHRKGLFDEHRLAAFQHHPGVGMMMAVRRRDIDDVNPWIGCERGVIAIGRRDVMAIGKGFGPNKIAGSNRDAARTGGAGEILGKQLGNPPGADDAPADVGGLWHCSKLLDADIAPAASGCAAPAPLAQPLVVVMNLESDMSLRPKEIGHRIGVVVRKLHRGEVDGRNQQSIDPH</sequence>
<evidence type="ECO:0000256" key="1">
    <source>
        <dbReference type="SAM" id="MobiDB-lite"/>
    </source>
</evidence>
<keyword evidence="3" id="KW-1185">Reference proteome</keyword>
<feature type="region of interest" description="Disordered" evidence="1">
    <location>
        <begin position="6"/>
        <end position="30"/>
    </location>
</feature>
<dbReference type="Proteomes" id="UP000012429">
    <property type="component" value="Unassembled WGS sequence"/>
</dbReference>
<feature type="region of interest" description="Disordered" evidence="1">
    <location>
        <begin position="187"/>
        <end position="208"/>
    </location>
</feature>
<evidence type="ECO:0000313" key="2">
    <source>
        <dbReference type="EMBL" id="ENN83842.1"/>
    </source>
</evidence>
<evidence type="ECO:0000313" key="3">
    <source>
        <dbReference type="Proteomes" id="UP000012429"/>
    </source>
</evidence>
<gene>
    <name evidence="2" type="ORF">RHSP_41445</name>
</gene>